<name>A0A9P0YQ11_CUSEU</name>
<accession>A0A9P0YQ11</accession>
<sequence>MEVIRPMEVPPGKLHFYVITLMKMAFSREVYSDLLEGDGFTGGWWRRCRTRTKYEHRRNFESSCRSFFGSRIREECIVRCVVANHLPAIYRRICCVLNGVLMDLNVGHQ</sequence>
<dbReference type="EMBL" id="CAMAPE010000008">
    <property type="protein sequence ID" value="CAH9072254.1"/>
    <property type="molecule type" value="Genomic_DNA"/>
</dbReference>
<gene>
    <name evidence="1" type="ORF">CEURO_LOCUS4262</name>
</gene>
<proteinExistence type="predicted"/>
<dbReference type="AlphaFoldDB" id="A0A9P0YQ11"/>
<protein>
    <submittedName>
        <fullName evidence="1">Uncharacterized protein</fullName>
    </submittedName>
</protein>
<evidence type="ECO:0000313" key="1">
    <source>
        <dbReference type="EMBL" id="CAH9072254.1"/>
    </source>
</evidence>
<organism evidence="1 2">
    <name type="scientific">Cuscuta europaea</name>
    <name type="common">European dodder</name>
    <dbReference type="NCBI Taxonomy" id="41803"/>
    <lineage>
        <taxon>Eukaryota</taxon>
        <taxon>Viridiplantae</taxon>
        <taxon>Streptophyta</taxon>
        <taxon>Embryophyta</taxon>
        <taxon>Tracheophyta</taxon>
        <taxon>Spermatophyta</taxon>
        <taxon>Magnoliopsida</taxon>
        <taxon>eudicotyledons</taxon>
        <taxon>Gunneridae</taxon>
        <taxon>Pentapetalae</taxon>
        <taxon>asterids</taxon>
        <taxon>lamiids</taxon>
        <taxon>Solanales</taxon>
        <taxon>Convolvulaceae</taxon>
        <taxon>Cuscuteae</taxon>
        <taxon>Cuscuta</taxon>
        <taxon>Cuscuta subgen. Cuscuta</taxon>
    </lineage>
</organism>
<keyword evidence="2" id="KW-1185">Reference proteome</keyword>
<reference evidence="1" key="1">
    <citation type="submission" date="2022-07" db="EMBL/GenBank/DDBJ databases">
        <authorList>
            <person name="Macas J."/>
            <person name="Novak P."/>
            <person name="Neumann P."/>
        </authorList>
    </citation>
    <scope>NUCLEOTIDE SEQUENCE</scope>
</reference>
<comment type="caution">
    <text evidence="1">The sequence shown here is derived from an EMBL/GenBank/DDBJ whole genome shotgun (WGS) entry which is preliminary data.</text>
</comment>
<dbReference type="Proteomes" id="UP001152484">
    <property type="component" value="Unassembled WGS sequence"/>
</dbReference>
<evidence type="ECO:0000313" key="2">
    <source>
        <dbReference type="Proteomes" id="UP001152484"/>
    </source>
</evidence>